<evidence type="ECO:0000256" key="2">
    <source>
        <dbReference type="SAM" id="SignalP"/>
    </source>
</evidence>
<keyword evidence="2" id="KW-0732">Signal</keyword>
<evidence type="ECO:0000313" key="3">
    <source>
        <dbReference type="Proteomes" id="UP000887574"/>
    </source>
</evidence>
<evidence type="ECO:0000313" key="4">
    <source>
        <dbReference type="WBParaSite" id="jg11240"/>
    </source>
</evidence>
<organism evidence="3 4">
    <name type="scientific">Ditylenchus dipsaci</name>
    <dbReference type="NCBI Taxonomy" id="166011"/>
    <lineage>
        <taxon>Eukaryota</taxon>
        <taxon>Metazoa</taxon>
        <taxon>Ecdysozoa</taxon>
        <taxon>Nematoda</taxon>
        <taxon>Chromadorea</taxon>
        <taxon>Rhabditida</taxon>
        <taxon>Tylenchina</taxon>
        <taxon>Tylenchomorpha</taxon>
        <taxon>Sphaerularioidea</taxon>
        <taxon>Anguinidae</taxon>
        <taxon>Anguininae</taxon>
        <taxon>Ditylenchus</taxon>
    </lineage>
</organism>
<feature type="signal peptide" evidence="2">
    <location>
        <begin position="1"/>
        <end position="21"/>
    </location>
</feature>
<keyword evidence="1" id="KW-0175">Coiled coil</keyword>
<accession>A0A915CQV9</accession>
<dbReference type="AlphaFoldDB" id="A0A915CQV9"/>
<proteinExistence type="predicted"/>
<sequence>MGSLSAGLLFIHSFWWTSVYRRAISLEFKKLEEILLNLKENVNGKLLEKEEYISSLEYQIHKLTLELEELRKENQHLQNIYSITEKNSNLSIKSRQD</sequence>
<name>A0A915CQV9_9BILA</name>
<feature type="chain" id="PRO_5037482242" evidence="2">
    <location>
        <begin position="22"/>
        <end position="97"/>
    </location>
</feature>
<keyword evidence="3" id="KW-1185">Reference proteome</keyword>
<dbReference type="Proteomes" id="UP000887574">
    <property type="component" value="Unplaced"/>
</dbReference>
<reference evidence="4" key="1">
    <citation type="submission" date="2022-11" db="UniProtKB">
        <authorList>
            <consortium name="WormBaseParasite"/>
        </authorList>
    </citation>
    <scope>IDENTIFICATION</scope>
</reference>
<dbReference type="WBParaSite" id="jg11240">
    <property type="protein sequence ID" value="jg11240"/>
    <property type="gene ID" value="jg11240"/>
</dbReference>
<feature type="coiled-coil region" evidence="1">
    <location>
        <begin position="21"/>
        <end position="87"/>
    </location>
</feature>
<evidence type="ECO:0000256" key="1">
    <source>
        <dbReference type="SAM" id="Coils"/>
    </source>
</evidence>
<protein>
    <submittedName>
        <fullName evidence="4">Uncharacterized protein</fullName>
    </submittedName>
</protein>